<sequence length="98" mass="11304">MLVEMRTYTLVPGGVAEYLRLYEGDARALQTRLLGDLAGLYQTETGELNQLVFLWRYASAEDRVRRRGELMADPGFTAFRKATRHLLVRQENRMLSPL</sequence>
<evidence type="ECO:0000259" key="2">
    <source>
        <dbReference type="Pfam" id="PF07978"/>
    </source>
</evidence>
<dbReference type="Pfam" id="PF07978">
    <property type="entry name" value="NIPSNAP"/>
    <property type="match status" value="1"/>
</dbReference>
<gene>
    <name evidence="3" type="ORF">FHW18_000793</name>
</gene>
<comment type="caution">
    <text evidence="3">The sequence shown here is derived from an EMBL/GenBank/DDBJ whole genome shotgun (WGS) entry which is preliminary data.</text>
</comment>
<evidence type="ECO:0000313" key="4">
    <source>
        <dbReference type="Proteomes" id="UP000542125"/>
    </source>
</evidence>
<dbReference type="RefSeq" id="WP_179583585.1">
    <property type="nucleotide sequence ID" value="NZ_JACBYR010000001.1"/>
</dbReference>
<accession>A0A7Y9IR82</accession>
<feature type="domain" description="NIPSNAP" evidence="2">
    <location>
        <begin position="3"/>
        <end position="97"/>
    </location>
</feature>
<dbReference type="InterPro" id="IPR012577">
    <property type="entry name" value="NIPSNAP"/>
</dbReference>
<comment type="similarity">
    <text evidence="1">Belongs to the NipSnap family.</text>
</comment>
<dbReference type="InterPro" id="IPR051557">
    <property type="entry name" value="NipSnap_domain"/>
</dbReference>
<dbReference type="PANTHER" id="PTHR21017">
    <property type="entry name" value="NIPSNAP-RELATED"/>
    <property type="match status" value="1"/>
</dbReference>
<reference evidence="3 4" key="1">
    <citation type="submission" date="2020-07" db="EMBL/GenBank/DDBJ databases">
        <title>Genomic Encyclopedia of Type Strains, Phase IV (KMG-V): Genome sequencing to study the core and pangenomes of soil and plant-associated prokaryotes.</title>
        <authorList>
            <person name="Whitman W."/>
        </authorList>
    </citation>
    <scope>NUCLEOTIDE SEQUENCE [LARGE SCALE GENOMIC DNA]</scope>
    <source>
        <strain evidence="3 4">SAS40</strain>
    </source>
</reference>
<dbReference type="Proteomes" id="UP000542125">
    <property type="component" value="Unassembled WGS sequence"/>
</dbReference>
<dbReference type="AlphaFoldDB" id="A0A7Y9IR82"/>
<organism evidence="3 4">
    <name type="scientific">Pigmentiphaga litoralis</name>
    <dbReference type="NCBI Taxonomy" id="516702"/>
    <lineage>
        <taxon>Bacteria</taxon>
        <taxon>Pseudomonadati</taxon>
        <taxon>Pseudomonadota</taxon>
        <taxon>Betaproteobacteria</taxon>
        <taxon>Burkholderiales</taxon>
        <taxon>Alcaligenaceae</taxon>
        <taxon>Pigmentiphaga</taxon>
    </lineage>
</organism>
<dbReference type="EMBL" id="JACBYR010000001">
    <property type="protein sequence ID" value="NYE81522.1"/>
    <property type="molecule type" value="Genomic_DNA"/>
</dbReference>
<dbReference type="InterPro" id="IPR011008">
    <property type="entry name" value="Dimeric_a/b-barrel"/>
</dbReference>
<proteinExistence type="inferred from homology"/>
<protein>
    <recommendedName>
        <fullName evidence="2">NIPSNAP domain-containing protein</fullName>
    </recommendedName>
</protein>
<evidence type="ECO:0000313" key="3">
    <source>
        <dbReference type="EMBL" id="NYE81522.1"/>
    </source>
</evidence>
<dbReference type="SUPFAM" id="SSF54909">
    <property type="entry name" value="Dimeric alpha+beta barrel"/>
    <property type="match status" value="1"/>
</dbReference>
<evidence type="ECO:0000256" key="1">
    <source>
        <dbReference type="ARBA" id="ARBA00005291"/>
    </source>
</evidence>
<dbReference type="PANTHER" id="PTHR21017:SF17">
    <property type="entry name" value="PROTEIN NIPSNAP"/>
    <property type="match status" value="1"/>
</dbReference>
<name>A0A7Y9IR82_9BURK</name>
<dbReference type="Gene3D" id="3.30.70.100">
    <property type="match status" value="1"/>
</dbReference>
<keyword evidence="4" id="KW-1185">Reference proteome</keyword>